<sequence>MADQAPMLPTWTADELPSSLTSSIAFSNISQEKSLRAFCSTIRPVASVQHSPSLGVYFVNEDCHRPLGTDTKNLDLRSLEAQVIAVIGKFDSGKTTFIKAVRDAATNVGREPPTTEETATLGIVEYIVPLPGGRVSTFLDTPGLDGYQAGDGHAKETEEILQMLEEHITAKGSTPVTHVLVFLNANDMNLTEFKGRARRTFERLFPNSQVACITTHWDQIEGDDGLPITVEEAKSKEESIYASATTSGSLLEYLHAGREGNVLRFRTGLSIEAYSFPQDIIHQLLGGRDSDPTLEERLAAMTKERDDLAVKYALLLQEKGGTTHGEATPGPKDASDDSTPGAKDSTQAPRTRRQRLLNTINGFSAQVLEMVTDLEREALDVAHECKSNRQECETASAELKDAESRYAEGLENLNAVVEEYTRLRQDKDTFEEQERSLTAELGASQSPGSQSPARAIPAGKRQRLALRLQQAQANLKETERLMAMAAGDYQQGCEEVELAAAEIEKLKRAVQGKERELSEWLSPESEWFTKELENFRALHSSISTSLDAMRGGMDDGWEGKLGENAVFLEGLGGYTVHPEMVAHPRDWAPAIESFYLSQVSLALSKEMANFYSAVLERVRFQEASAQREWKKGTEAILGQPVPSFKKSSLPQLIPLTEGPGVDVAEDPVVPSEDPVLPSDQPGSGVPQDRLPLPPGPLVVDCAVMSVAFSRDGTKVVSGSHDNAARVWDASTGQVQKVLTGHSANCTSVAISGDGSWIVSGSDDRTVRTWDITTGKQQQVLLG</sequence>
<dbReference type="InterPro" id="IPR027417">
    <property type="entry name" value="P-loop_NTPase"/>
</dbReference>
<gene>
    <name evidence="6" type="ORF">DFP72DRAFT_1048947</name>
</gene>
<dbReference type="OrthoDB" id="6262491at2759"/>
<dbReference type="InterPro" id="IPR001680">
    <property type="entry name" value="WD40_rpt"/>
</dbReference>
<dbReference type="SUPFAM" id="SSF50978">
    <property type="entry name" value="WD40 repeat-like"/>
    <property type="match status" value="1"/>
</dbReference>
<feature type="domain" description="G" evidence="5">
    <location>
        <begin position="84"/>
        <end position="164"/>
    </location>
</feature>
<feature type="repeat" description="WD" evidence="3">
    <location>
        <begin position="738"/>
        <end position="779"/>
    </location>
</feature>
<feature type="repeat" description="WD" evidence="3">
    <location>
        <begin position="703"/>
        <end position="737"/>
    </location>
</feature>
<feature type="compositionally biased region" description="Polar residues" evidence="4">
    <location>
        <begin position="443"/>
        <end position="452"/>
    </location>
</feature>
<protein>
    <recommendedName>
        <fullName evidence="5">G domain-containing protein</fullName>
    </recommendedName>
</protein>
<dbReference type="Proteomes" id="UP000521943">
    <property type="component" value="Unassembled WGS sequence"/>
</dbReference>
<evidence type="ECO:0000313" key="6">
    <source>
        <dbReference type="EMBL" id="KAF6749411.1"/>
    </source>
</evidence>
<dbReference type="Pfam" id="PF01926">
    <property type="entry name" value="MMR_HSR1"/>
    <property type="match status" value="1"/>
</dbReference>
<dbReference type="GO" id="GO:0005525">
    <property type="term" value="F:GTP binding"/>
    <property type="evidence" value="ECO:0007669"/>
    <property type="project" value="InterPro"/>
</dbReference>
<evidence type="ECO:0000256" key="3">
    <source>
        <dbReference type="PROSITE-ProRule" id="PRU00221"/>
    </source>
</evidence>
<feature type="non-terminal residue" evidence="6">
    <location>
        <position position="782"/>
    </location>
</feature>
<dbReference type="GO" id="GO:1990234">
    <property type="term" value="C:transferase complex"/>
    <property type="evidence" value="ECO:0007669"/>
    <property type="project" value="UniProtKB-ARBA"/>
</dbReference>
<dbReference type="EMBL" id="JACGCI010000063">
    <property type="protein sequence ID" value="KAF6749411.1"/>
    <property type="molecule type" value="Genomic_DNA"/>
</dbReference>
<evidence type="ECO:0000256" key="4">
    <source>
        <dbReference type="SAM" id="MobiDB-lite"/>
    </source>
</evidence>
<keyword evidence="7" id="KW-1185">Reference proteome</keyword>
<dbReference type="Pfam" id="PF00400">
    <property type="entry name" value="WD40"/>
    <property type="match status" value="2"/>
</dbReference>
<dbReference type="Gene3D" id="2.130.10.10">
    <property type="entry name" value="YVTN repeat-like/Quinoprotein amine dehydrogenase"/>
    <property type="match status" value="1"/>
</dbReference>
<dbReference type="PANTHER" id="PTHR22847:SF637">
    <property type="entry name" value="WD REPEAT DOMAIN 5B"/>
    <property type="match status" value="1"/>
</dbReference>
<evidence type="ECO:0000259" key="5">
    <source>
        <dbReference type="Pfam" id="PF01926"/>
    </source>
</evidence>
<name>A0A8H6HMY2_9AGAR</name>
<dbReference type="CDD" id="cd00882">
    <property type="entry name" value="Ras_like_GTPase"/>
    <property type="match status" value="1"/>
</dbReference>
<feature type="region of interest" description="Disordered" evidence="4">
    <location>
        <begin position="425"/>
        <end position="460"/>
    </location>
</feature>
<dbReference type="SMART" id="SM00320">
    <property type="entry name" value="WD40"/>
    <property type="match status" value="2"/>
</dbReference>
<dbReference type="PANTHER" id="PTHR22847">
    <property type="entry name" value="WD40 REPEAT PROTEIN"/>
    <property type="match status" value="1"/>
</dbReference>
<dbReference type="PROSITE" id="PS50294">
    <property type="entry name" value="WD_REPEATS_REGION"/>
    <property type="match status" value="2"/>
</dbReference>
<comment type="caution">
    <text evidence="6">The sequence shown here is derived from an EMBL/GenBank/DDBJ whole genome shotgun (WGS) entry which is preliminary data.</text>
</comment>
<reference evidence="6 7" key="1">
    <citation type="submission" date="2020-07" db="EMBL/GenBank/DDBJ databases">
        <title>Comparative genomics of pyrophilous fungi reveals a link between fire events and developmental genes.</title>
        <authorList>
            <consortium name="DOE Joint Genome Institute"/>
            <person name="Steindorff A.S."/>
            <person name="Carver A."/>
            <person name="Calhoun S."/>
            <person name="Stillman K."/>
            <person name="Liu H."/>
            <person name="Lipzen A."/>
            <person name="Pangilinan J."/>
            <person name="Labutti K."/>
            <person name="Bruns T.D."/>
            <person name="Grigoriev I.V."/>
        </authorList>
    </citation>
    <scope>NUCLEOTIDE SEQUENCE [LARGE SCALE GENOMIC DNA]</scope>
    <source>
        <strain evidence="6 7">CBS 144469</strain>
    </source>
</reference>
<keyword evidence="1 3" id="KW-0853">WD repeat</keyword>
<dbReference type="AlphaFoldDB" id="A0A8H6HMY2"/>
<feature type="compositionally biased region" description="Basic and acidic residues" evidence="4">
    <location>
        <begin position="425"/>
        <end position="437"/>
    </location>
</feature>
<proteinExistence type="predicted"/>
<keyword evidence="2" id="KW-0677">Repeat</keyword>
<evidence type="ECO:0000256" key="2">
    <source>
        <dbReference type="ARBA" id="ARBA00022737"/>
    </source>
</evidence>
<dbReference type="Gene3D" id="3.40.50.300">
    <property type="entry name" value="P-loop containing nucleotide triphosphate hydrolases"/>
    <property type="match status" value="1"/>
</dbReference>
<feature type="region of interest" description="Disordered" evidence="4">
    <location>
        <begin position="658"/>
        <end position="687"/>
    </location>
</feature>
<dbReference type="SUPFAM" id="SSF52540">
    <property type="entry name" value="P-loop containing nucleoside triphosphate hydrolases"/>
    <property type="match status" value="1"/>
</dbReference>
<accession>A0A8H6HMY2</accession>
<dbReference type="InterPro" id="IPR015943">
    <property type="entry name" value="WD40/YVTN_repeat-like_dom_sf"/>
</dbReference>
<dbReference type="InterPro" id="IPR006073">
    <property type="entry name" value="GTP-bd"/>
</dbReference>
<organism evidence="6 7">
    <name type="scientific">Ephemerocybe angulata</name>
    <dbReference type="NCBI Taxonomy" id="980116"/>
    <lineage>
        <taxon>Eukaryota</taxon>
        <taxon>Fungi</taxon>
        <taxon>Dikarya</taxon>
        <taxon>Basidiomycota</taxon>
        <taxon>Agaricomycotina</taxon>
        <taxon>Agaricomycetes</taxon>
        <taxon>Agaricomycetidae</taxon>
        <taxon>Agaricales</taxon>
        <taxon>Agaricineae</taxon>
        <taxon>Psathyrellaceae</taxon>
        <taxon>Ephemerocybe</taxon>
    </lineage>
</organism>
<dbReference type="PROSITE" id="PS00678">
    <property type="entry name" value="WD_REPEATS_1"/>
    <property type="match status" value="2"/>
</dbReference>
<dbReference type="InterPro" id="IPR036322">
    <property type="entry name" value="WD40_repeat_dom_sf"/>
</dbReference>
<dbReference type="InterPro" id="IPR019775">
    <property type="entry name" value="WD40_repeat_CS"/>
</dbReference>
<evidence type="ECO:0000313" key="7">
    <source>
        <dbReference type="Proteomes" id="UP000521943"/>
    </source>
</evidence>
<evidence type="ECO:0000256" key="1">
    <source>
        <dbReference type="ARBA" id="ARBA00022574"/>
    </source>
</evidence>
<dbReference type="PROSITE" id="PS50082">
    <property type="entry name" value="WD_REPEATS_2"/>
    <property type="match status" value="2"/>
</dbReference>
<feature type="region of interest" description="Disordered" evidence="4">
    <location>
        <begin position="320"/>
        <end position="352"/>
    </location>
</feature>